<feature type="domain" description="GFO/IDH/MocA-like oxidoreductase" evidence="4">
    <location>
        <begin position="132"/>
        <end position="252"/>
    </location>
</feature>
<dbReference type="InterPro" id="IPR050984">
    <property type="entry name" value="Gfo/Idh/MocA_domain"/>
</dbReference>
<feature type="domain" description="Gfo/Idh/MocA-like oxidoreductase N-terminal" evidence="3">
    <location>
        <begin position="4"/>
        <end position="121"/>
    </location>
</feature>
<evidence type="ECO:0000313" key="6">
    <source>
        <dbReference type="Proteomes" id="UP000588068"/>
    </source>
</evidence>
<dbReference type="Pfam" id="PF22725">
    <property type="entry name" value="GFO_IDH_MocA_C3"/>
    <property type="match status" value="1"/>
</dbReference>
<dbReference type="PANTHER" id="PTHR22604:SF105">
    <property type="entry name" value="TRANS-1,2-DIHYDROBENZENE-1,2-DIOL DEHYDROGENASE"/>
    <property type="match status" value="1"/>
</dbReference>
<keyword evidence="2" id="KW-0560">Oxidoreductase</keyword>
<dbReference type="Proteomes" id="UP000588068">
    <property type="component" value="Unassembled WGS sequence"/>
</dbReference>
<dbReference type="GO" id="GO:0016491">
    <property type="term" value="F:oxidoreductase activity"/>
    <property type="evidence" value="ECO:0007669"/>
    <property type="project" value="UniProtKB-KW"/>
</dbReference>
<organism evidence="5 6">
    <name type="scientific">Povalibacter uvarum</name>
    <dbReference type="NCBI Taxonomy" id="732238"/>
    <lineage>
        <taxon>Bacteria</taxon>
        <taxon>Pseudomonadati</taxon>
        <taxon>Pseudomonadota</taxon>
        <taxon>Gammaproteobacteria</taxon>
        <taxon>Steroidobacterales</taxon>
        <taxon>Steroidobacteraceae</taxon>
        <taxon>Povalibacter</taxon>
    </lineage>
</organism>
<evidence type="ECO:0000256" key="2">
    <source>
        <dbReference type="ARBA" id="ARBA00023002"/>
    </source>
</evidence>
<evidence type="ECO:0000259" key="4">
    <source>
        <dbReference type="Pfam" id="PF22725"/>
    </source>
</evidence>
<dbReference type="PANTHER" id="PTHR22604">
    <property type="entry name" value="OXIDOREDUCTASES"/>
    <property type="match status" value="1"/>
</dbReference>
<dbReference type="GO" id="GO:0000166">
    <property type="term" value="F:nucleotide binding"/>
    <property type="evidence" value="ECO:0007669"/>
    <property type="project" value="InterPro"/>
</dbReference>
<dbReference type="RefSeq" id="WP_184331981.1">
    <property type="nucleotide sequence ID" value="NZ_JACHHZ010000003.1"/>
</dbReference>
<evidence type="ECO:0000313" key="5">
    <source>
        <dbReference type="EMBL" id="MBB6093500.1"/>
    </source>
</evidence>
<comment type="similarity">
    <text evidence="1">Belongs to the Gfo/Idh/MocA family.</text>
</comment>
<dbReference type="Pfam" id="PF01408">
    <property type="entry name" value="GFO_IDH_MocA"/>
    <property type="match status" value="1"/>
</dbReference>
<keyword evidence="6" id="KW-1185">Reference proteome</keyword>
<comment type="caution">
    <text evidence="5">The sequence shown here is derived from an EMBL/GenBank/DDBJ whole genome shotgun (WGS) entry which is preliminary data.</text>
</comment>
<accession>A0A841HMJ6</accession>
<protein>
    <submittedName>
        <fullName evidence="5">Putative dehydrogenase</fullName>
    </submittedName>
</protein>
<evidence type="ECO:0000256" key="1">
    <source>
        <dbReference type="ARBA" id="ARBA00010928"/>
    </source>
</evidence>
<dbReference type="InterPro" id="IPR036291">
    <property type="entry name" value="NAD(P)-bd_dom_sf"/>
</dbReference>
<evidence type="ECO:0000259" key="3">
    <source>
        <dbReference type="Pfam" id="PF01408"/>
    </source>
</evidence>
<dbReference type="SUPFAM" id="SSF51735">
    <property type="entry name" value="NAD(P)-binding Rossmann-fold domains"/>
    <property type="match status" value="1"/>
</dbReference>
<dbReference type="Gene3D" id="3.40.50.720">
    <property type="entry name" value="NAD(P)-binding Rossmann-like Domain"/>
    <property type="match status" value="1"/>
</dbReference>
<dbReference type="Gene3D" id="3.30.360.10">
    <property type="entry name" value="Dihydrodipicolinate Reductase, domain 2"/>
    <property type="match status" value="1"/>
</dbReference>
<reference evidence="5 6" key="1">
    <citation type="submission" date="2020-08" db="EMBL/GenBank/DDBJ databases">
        <title>Genomic Encyclopedia of Type Strains, Phase IV (KMG-IV): sequencing the most valuable type-strain genomes for metagenomic binning, comparative biology and taxonomic classification.</title>
        <authorList>
            <person name="Goeker M."/>
        </authorList>
    </citation>
    <scope>NUCLEOTIDE SEQUENCE [LARGE SCALE GENOMIC DNA]</scope>
    <source>
        <strain evidence="5 6">DSM 26723</strain>
    </source>
</reference>
<dbReference type="InterPro" id="IPR055170">
    <property type="entry name" value="GFO_IDH_MocA-like_dom"/>
</dbReference>
<dbReference type="SUPFAM" id="SSF55347">
    <property type="entry name" value="Glyceraldehyde-3-phosphate dehydrogenase-like, C-terminal domain"/>
    <property type="match status" value="1"/>
</dbReference>
<proteinExistence type="inferred from homology"/>
<gene>
    <name evidence="5" type="ORF">HNQ60_002381</name>
</gene>
<dbReference type="EMBL" id="JACHHZ010000003">
    <property type="protein sequence ID" value="MBB6093500.1"/>
    <property type="molecule type" value="Genomic_DNA"/>
</dbReference>
<dbReference type="InterPro" id="IPR000683">
    <property type="entry name" value="Gfo/Idh/MocA-like_OxRdtase_N"/>
</dbReference>
<sequence>MKRIRWGILSTGRIAHQFAQDLLHVENAELVCVAARSGDAANEFAKQYSIPRAHCGYDALFADPAVDAVYVATPHTLHLAHSTAALEAGKAVLCEKPLTTCAADAEALIAVAKRTNGYLMEGMWTYFLPAVQVAQRWVAEGRIGRIRHVKADFGYPLLPFDAKRREYDSTLAGGCLLEMGIYPIAFAWLFLKQDPASIQVVARHAPNGVEDDVSMLFDYADCTATPCTATLGTSFRAKLRNWAYIIGDEGYIAIPDFWRARECMLYRLDERIDHFDDGRRTLGFEYEARAVGADLMQGKRESEIVPWEASLRFQDHIERIRARF</sequence>
<name>A0A841HMJ6_9GAMM</name>
<dbReference type="AlphaFoldDB" id="A0A841HMJ6"/>